<comment type="caution">
    <text evidence="1">The sequence shown here is derived from an EMBL/GenBank/DDBJ whole genome shotgun (WGS) entry which is preliminary data.</text>
</comment>
<reference evidence="1 2" key="1">
    <citation type="submission" date="2021-05" db="EMBL/GenBank/DDBJ databases">
        <title>Draft Genome Sequences of Clinical Respiratory Isolates of Mycobacterium goodii Recovered in Ireland.</title>
        <authorList>
            <person name="Flanagan P.R."/>
            <person name="Mok S."/>
            <person name="Roycroft E."/>
            <person name="Rogers T.R."/>
            <person name="Fitzgibbon M."/>
        </authorList>
    </citation>
    <scope>NUCLEOTIDE SEQUENCE [LARGE SCALE GENOMIC DNA]</scope>
    <source>
        <strain evidence="1 2">14IE55</strain>
    </source>
</reference>
<keyword evidence="2" id="KW-1185">Reference proteome</keyword>
<proteinExistence type="predicted"/>
<evidence type="ECO:0000313" key="2">
    <source>
        <dbReference type="Proteomes" id="UP000696413"/>
    </source>
</evidence>
<sequence length="48" mass="5364">MTTNTTGRVRDLHTGAQGLLLNERNAPVAIVQYDNLPEPTWADWKDIA</sequence>
<name>A0ABS6HN73_MYCGD</name>
<protein>
    <submittedName>
        <fullName evidence="1">Uncharacterized protein</fullName>
    </submittedName>
</protein>
<evidence type="ECO:0000313" key="1">
    <source>
        <dbReference type="EMBL" id="MBU8824142.1"/>
    </source>
</evidence>
<organism evidence="1 2">
    <name type="scientific">Mycolicibacterium goodii</name>
    <name type="common">Mycobacterium goodii</name>
    <dbReference type="NCBI Taxonomy" id="134601"/>
    <lineage>
        <taxon>Bacteria</taxon>
        <taxon>Bacillati</taxon>
        <taxon>Actinomycetota</taxon>
        <taxon>Actinomycetes</taxon>
        <taxon>Mycobacteriales</taxon>
        <taxon>Mycobacteriaceae</taxon>
        <taxon>Mycolicibacterium</taxon>
    </lineage>
</organism>
<gene>
    <name evidence="1" type="ORF">KL859_14855</name>
</gene>
<accession>A0ABS6HN73</accession>
<dbReference type="Proteomes" id="UP000696413">
    <property type="component" value="Unassembled WGS sequence"/>
</dbReference>
<dbReference type="RefSeq" id="WP_214394991.1">
    <property type="nucleotide sequence ID" value="NZ_JAHBOL010000014.1"/>
</dbReference>
<dbReference type="EMBL" id="JAHBOM010000010">
    <property type="protein sequence ID" value="MBU8824142.1"/>
    <property type="molecule type" value="Genomic_DNA"/>
</dbReference>